<feature type="transmembrane region" description="Helical" evidence="7">
    <location>
        <begin position="53"/>
        <end position="72"/>
    </location>
</feature>
<feature type="transmembrane region" description="Helical" evidence="7">
    <location>
        <begin position="84"/>
        <end position="102"/>
    </location>
</feature>
<evidence type="ECO:0000256" key="2">
    <source>
        <dbReference type="ARBA" id="ARBA00006464"/>
    </source>
</evidence>
<name>A0A927FJ46_9BURK</name>
<sequence length="445" mass="50382">MTLPRRPRAALASQRAQRQQSQLGWALLGTLALALSWGMGWLLQQQGWATRDFGRTVLACAMPYAVAAHLLYRAAHLPAAERGSLLLVTTALPFVLTPLGFALLQQPYSRGAVLLTYGLTVLWFWLGERWLMRQRAFKLLYWEDEQPAHMHQLMQELGGAQRETPLQLIRWPDHWRQDPGLCPPALAVQGALTVPAQDRPGETTQTLRRRILTQLKLHHIRLYSPQAVAEALTGRVPASTLDSELWQPDGNPAYDLLKRLLDLLVVLMLMPLWLPLSVLVGIAVRLDSPGPALFSQWRVGLHGQPFRIFKFRSMRHAPLATAQFAQTNDPRITRFGHFMRRSRLDEIPQLWNVLKGDMSLIGPRPEQDTFVQQFAEQIPSYPYRHLVRPGLTGWAQVQQGYAASAEETAVKLSYDLYYVTHYSLAMDLLIALKTVRIVLTGHGAR</sequence>
<gene>
    <name evidence="9" type="ORF">IC609_15365</name>
</gene>
<dbReference type="PANTHER" id="PTHR30576:SF0">
    <property type="entry name" value="UNDECAPRENYL-PHOSPHATE N-ACETYLGALACTOSAMINYL 1-PHOSPHATE TRANSFERASE-RELATED"/>
    <property type="match status" value="1"/>
</dbReference>
<dbReference type="InterPro" id="IPR017475">
    <property type="entry name" value="EPS_sugar_tfrase"/>
</dbReference>
<dbReference type="AlphaFoldDB" id="A0A927FJ46"/>
<evidence type="ECO:0000313" key="9">
    <source>
        <dbReference type="EMBL" id="MBD8051916.1"/>
    </source>
</evidence>
<comment type="caution">
    <text evidence="9">The sequence shown here is derived from an EMBL/GenBank/DDBJ whole genome shotgun (WGS) entry which is preliminary data.</text>
</comment>
<keyword evidence="4 7" id="KW-0812">Transmembrane</keyword>
<evidence type="ECO:0000256" key="7">
    <source>
        <dbReference type="SAM" id="Phobius"/>
    </source>
</evidence>
<dbReference type="GO" id="GO:0016780">
    <property type="term" value="F:phosphotransferase activity, for other substituted phosphate groups"/>
    <property type="evidence" value="ECO:0007669"/>
    <property type="project" value="TreeGrafter"/>
</dbReference>
<comment type="similarity">
    <text evidence="2">Belongs to the bacterial sugar transferase family.</text>
</comment>
<evidence type="ECO:0000256" key="6">
    <source>
        <dbReference type="ARBA" id="ARBA00023136"/>
    </source>
</evidence>
<organism evidence="9 10">
    <name type="scientific">Limnohabitans radicicola</name>
    <dbReference type="NCBI Taxonomy" id="2771427"/>
    <lineage>
        <taxon>Bacteria</taxon>
        <taxon>Pseudomonadati</taxon>
        <taxon>Pseudomonadota</taxon>
        <taxon>Betaproteobacteria</taxon>
        <taxon>Burkholderiales</taxon>
        <taxon>Comamonadaceae</taxon>
        <taxon>Limnohabitans</taxon>
    </lineage>
</organism>
<dbReference type="NCBIfam" id="TIGR03025">
    <property type="entry name" value="EPS_sugtrans"/>
    <property type="match status" value="1"/>
</dbReference>
<dbReference type="InterPro" id="IPR003362">
    <property type="entry name" value="Bact_transf"/>
</dbReference>
<evidence type="ECO:0000256" key="5">
    <source>
        <dbReference type="ARBA" id="ARBA00022989"/>
    </source>
</evidence>
<keyword evidence="10" id="KW-1185">Reference proteome</keyword>
<dbReference type="Pfam" id="PF02397">
    <property type="entry name" value="Bac_transf"/>
    <property type="match status" value="1"/>
</dbReference>
<reference evidence="9" key="1">
    <citation type="submission" date="2020-09" db="EMBL/GenBank/DDBJ databases">
        <title>Genome seq and assembly of Limnohabitants sp.</title>
        <authorList>
            <person name="Chhetri G."/>
        </authorList>
    </citation>
    <scope>NUCLEOTIDE SEQUENCE</scope>
    <source>
        <strain evidence="9">JUR4</strain>
    </source>
</reference>
<feature type="transmembrane region" description="Helical" evidence="7">
    <location>
        <begin position="263"/>
        <end position="284"/>
    </location>
</feature>
<evidence type="ECO:0000256" key="4">
    <source>
        <dbReference type="ARBA" id="ARBA00022692"/>
    </source>
</evidence>
<keyword evidence="5 7" id="KW-1133">Transmembrane helix</keyword>
<keyword evidence="3" id="KW-0808">Transferase</keyword>
<protein>
    <submittedName>
        <fullName evidence="9">Exopolysaccharide biosynthesis polyprenyl glycosylphosphotransferase</fullName>
    </submittedName>
</protein>
<evidence type="ECO:0000313" key="10">
    <source>
        <dbReference type="Proteomes" id="UP000647424"/>
    </source>
</evidence>
<dbReference type="PANTHER" id="PTHR30576">
    <property type="entry name" value="COLANIC BIOSYNTHESIS UDP-GLUCOSE LIPID CARRIER TRANSFERASE"/>
    <property type="match status" value="1"/>
</dbReference>
<feature type="transmembrane region" description="Helical" evidence="7">
    <location>
        <begin position="108"/>
        <end position="126"/>
    </location>
</feature>
<keyword evidence="6 7" id="KW-0472">Membrane</keyword>
<feature type="domain" description="Bacterial sugar transferase" evidence="8">
    <location>
        <begin position="258"/>
        <end position="439"/>
    </location>
</feature>
<proteinExistence type="inferred from homology"/>
<evidence type="ECO:0000259" key="8">
    <source>
        <dbReference type="Pfam" id="PF02397"/>
    </source>
</evidence>
<evidence type="ECO:0000256" key="1">
    <source>
        <dbReference type="ARBA" id="ARBA00004141"/>
    </source>
</evidence>
<accession>A0A927FJ46</accession>
<dbReference type="GO" id="GO:0016020">
    <property type="term" value="C:membrane"/>
    <property type="evidence" value="ECO:0007669"/>
    <property type="project" value="UniProtKB-SubCell"/>
</dbReference>
<dbReference type="Proteomes" id="UP000647424">
    <property type="component" value="Unassembled WGS sequence"/>
</dbReference>
<comment type="subcellular location">
    <subcellularLocation>
        <location evidence="1">Membrane</location>
        <topology evidence="1">Multi-pass membrane protein</topology>
    </subcellularLocation>
</comment>
<evidence type="ECO:0000256" key="3">
    <source>
        <dbReference type="ARBA" id="ARBA00022679"/>
    </source>
</evidence>
<dbReference type="EMBL" id="JACYFT010000004">
    <property type="protein sequence ID" value="MBD8051916.1"/>
    <property type="molecule type" value="Genomic_DNA"/>
</dbReference>
<feature type="transmembrane region" description="Helical" evidence="7">
    <location>
        <begin position="21"/>
        <end position="41"/>
    </location>
</feature>